<name>A0A9P6LW44_9FUNG</name>
<sequence length="628" mass="70750">MLTTVNQPSSRKPIQVQGQDDHRQHYAQEQQGSRPSPGWTRFSSLSSSSQKHQTKSSGGFSPLVQRKDVLIDIPSVSLEELLSPPLSPLPRANNNAVSPRTSRRVPPLKRIESVESVESLSDLPETVEDYDALDYKTKMRLGDEIKVKNKIRSGRERDRSSTSRQRDRHHGDKENRQHTEESRKKKGENEKKEKEEMKQSERPKKHQDNFNVKEKEKDKDKDKDKGKGKEKEKERDQDRPIYQVRHADLQQDYSATDSDFDLDDADPFKAKPLGVVKGGSSTKTKEVQAMSSILPSAATSRGNAPSDRSAIVIVDKDDTSSSEKDSGADQRAFTTSKSRDSNDDHHATDKKSKFKKAATVRKSEPWRFTDEEQQQYGDLIIHRPILTHTTDKAMGSERPATLREGFTAGMKVIVSQEKDKQKVENRRVTDFFSLRRRQPTLEVSRGRSKSSAERSRSSSPDPRWKRNQRPELSVRSKSSSNFKRFNKTNQSSSSIHDTESPVRSSQSDIDSESNNVCNVLTIPNLSDDVDSARSFSNKRSKSFSSDLSSDEDVLLDDISAVSSFGSFPSTPTKKTSINEPGSDNLLETPQRRTPGSGPRFQLPSPSKKRPRMTTPSDYLLSDDDISGI</sequence>
<reference evidence="2" key="1">
    <citation type="journal article" date="2020" name="Fungal Divers.">
        <title>Resolving the Mortierellaceae phylogeny through synthesis of multi-gene phylogenetics and phylogenomics.</title>
        <authorList>
            <person name="Vandepol N."/>
            <person name="Liber J."/>
            <person name="Desiro A."/>
            <person name="Na H."/>
            <person name="Kennedy M."/>
            <person name="Barry K."/>
            <person name="Grigoriev I.V."/>
            <person name="Miller A.N."/>
            <person name="O'Donnell K."/>
            <person name="Stajich J.E."/>
            <person name="Bonito G."/>
        </authorList>
    </citation>
    <scope>NUCLEOTIDE SEQUENCE</scope>
    <source>
        <strain evidence="2">MES-2147</strain>
    </source>
</reference>
<evidence type="ECO:0000256" key="1">
    <source>
        <dbReference type="SAM" id="MobiDB-lite"/>
    </source>
</evidence>
<feature type="region of interest" description="Disordered" evidence="1">
    <location>
        <begin position="81"/>
        <end position="369"/>
    </location>
</feature>
<feature type="compositionally biased region" description="Basic and acidic residues" evidence="1">
    <location>
        <begin position="450"/>
        <end position="474"/>
    </location>
</feature>
<feature type="compositionally biased region" description="Basic and acidic residues" evidence="1">
    <location>
        <begin position="133"/>
        <end position="249"/>
    </location>
</feature>
<organism evidence="2 3">
    <name type="scientific">Modicella reniformis</name>
    <dbReference type="NCBI Taxonomy" id="1440133"/>
    <lineage>
        <taxon>Eukaryota</taxon>
        <taxon>Fungi</taxon>
        <taxon>Fungi incertae sedis</taxon>
        <taxon>Mucoromycota</taxon>
        <taxon>Mortierellomycotina</taxon>
        <taxon>Mortierellomycetes</taxon>
        <taxon>Mortierellales</taxon>
        <taxon>Mortierellaceae</taxon>
        <taxon>Modicella</taxon>
    </lineage>
</organism>
<feature type="region of interest" description="Disordered" evidence="1">
    <location>
        <begin position="439"/>
        <end position="514"/>
    </location>
</feature>
<accession>A0A9P6LW44</accession>
<dbReference type="EMBL" id="JAAAHW010007469">
    <property type="protein sequence ID" value="KAF9948093.1"/>
    <property type="molecule type" value="Genomic_DNA"/>
</dbReference>
<dbReference type="Proteomes" id="UP000749646">
    <property type="component" value="Unassembled WGS sequence"/>
</dbReference>
<feature type="compositionally biased region" description="Basic and acidic residues" evidence="1">
    <location>
        <begin position="314"/>
        <end position="328"/>
    </location>
</feature>
<feature type="region of interest" description="Disordered" evidence="1">
    <location>
        <begin position="527"/>
        <end position="550"/>
    </location>
</feature>
<feature type="compositionally biased region" description="Polar residues" evidence="1">
    <location>
        <begin position="1"/>
        <end position="18"/>
    </location>
</feature>
<dbReference type="AlphaFoldDB" id="A0A9P6LW44"/>
<evidence type="ECO:0000313" key="2">
    <source>
        <dbReference type="EMBL" id="KAF9948093.1"/>
    </source>
</evidence>
<feature type="compositionally biased region" description="Low complexity" evidence="1">
    <location>
        <begin position="43"/>
        <end position="57"/>
    </location>
</feature>
<proteinExistence type="predicted"/>
<keyword evidence="3" id="KW-1185">Reference proteome</keyword>
<feature type="compositionally biased region" description="Polar residues" evidence="1">
    <location>
        <begin position="289"/>
        <end position="303"/>
    </location>
</feature>
<evidence type="ECO:0000313" key="3">
    <source>
        <dbReference type="Proteomes" id="UP000749646"/>
    </source>
</evidence>
<feature type="compositionally biased region" description="Basic and acidic residues" evidence="1">
    <location>
        <begin position="337"/>
        <end position="351"/>
    </location>
</feature>
<feature type="non-terminal residue" evidence="2">
    <location>
        <position position="628"/>
    </location>
</feature>
<comment type="caution">
    <text evidence="2">The sequence shown here is derived from an EMBL/GenBank/DDBJ whole genome shotgun (WGS) entry which is preliminary data.</text>
</comment>
<feature type="region of interest" description="Disordered" evidence="1">
    <location>
        <begin position="562"/>
        <end position="628"/>
    </location>
</feature>
<protein>
    <submittedName>
        <fullName evidence="2">Uncharacterized protein</fullName>
    </submittedName>
</protein>
<feature type="region of interest" description="Disordered" evidence="1">
    <location>
        <begin position="1"/>
        <end position="64"/>
    </location>
</feature>
<feature type="compositionally biased region" description="Polar residues" evidence="1">
    <location>
        <begin position="562"/>
        <end position="593"/>
    </location>
</feature>
<feature type="compositionally biased region" description="Polar residues" evidence="1">
    <location>
        <begin position="488"/>
        <end position="514"/>
    </location>
</feature>
<gene>
    <name evidence="2" type="ORF">BGZ65_008312</name>
</gene>